<dbReference type="GO" id="GO:0008721">
    <property type="term" value="F:D-serine ammonia-lyase activity"/>
    <property type="evidence" value="ECO:0007669"/>
    <property type="project" value="TreeGrafter"/>
</dbReference>
<sequence>MATDSDTLRERLDRATAHLDPPYAVVDLTAFDANAAALAGRSGGKPVRAASKSIRARDLISRALDRPGWAGVMAFTLPEAIWLVRTGVTDDALVAYPTADRRALAELAADPALAAAVTLMVDGTEQLDLVDTVCAPGRRTELRVCLDLDASWRPLGGRVHVGVRRSPVHSARAAGALAATVAARPGFRLVGLMSYEAQIAGLGDAPPGRAALGAAIRIAQRGSWRELLARRGAAVAAVREHADLEFVNGGGTGSVAATSADPAVTEVTAGSGLYGPTLFDAYRAWRPTPAAFFACTVVRRPGPGLITVLGGGWTASGPAERSRLPRPWLPAGLTLVGTEGAGEVQTPLAGPATAGLRVGDRVWFRHAKAGELCEHVNELHLVEGDEVFGVVPTYRGEGHAFL</sequence>
<evidence type="ECO:0000313" key="3">
    <source>
        <dbReference type="Proteomes" id="UP000199408"/>
    </source>
</evidence>
<proteinExistence type="predicted"/>
<accession>A0A1C5IYK2</accession>
<dbReference type="PANTHER" id="PTHR28004">
    <property type="entry name" value="ZGC:162816-RELATED"/>
    <property type="match status" value="1"/>
</dbReference>
<dbReference type="Pfam" id="PF01168">
    <property type="entry name" value="Ala_racemase_N"/>
    <property type="match status" value="1"/>
</dbReference>
<protein>
    <submittedName>
        <fullName evidence="2">D-serine deaminase, pyridoxal phosphate-dependent</fullName>
    </submittedName>
</protein>
<dbReference type="InterPro" id="IPR029066">
    <property type="entry name" value="PLP-binding_barrel"/>
</dbReference>
<dbReference type="AlphaFoldDB" id="A0A1C5IYK2"/>
<dbReference type="Proteomes" id="UP000199408">
    <property type="component" value="Unassembled WGS sequence"/>
</dbReference>
<gene>
    <name evidence="2" type="ORF">GA0070560_11889</name>
</gene>
<dbReference type="InterPro" id="IPR001608">
    <property type="entry name" value="Ala_racemase_N"/>
</dbReference>
<reference evidence="3" key="1">
    <citation type="submission" date="2016-06" db="EMBL/GenBank/DDBJ databases">
        <authorList>
            <person name="Varghese N."/>
        </authorList>
    </citation>
    <scope>NUCLEOTIDE SEQUENCE [LARGE SCALE GENOMIC DNA]</scope>
    <source>
        <strain evidence="3">DSM 43171</strain>
    </source>
</reference>
<dbReference type="Gene3D" id="3.20.20.10">
    <property type="entry name" value="Alanine racemase"/>
    <property type="match status" value="1"/>
</dbReference>
<name>A0A1C5IYK2_9ACTN</name>
<dbReference type="STRING" id="47864.GA0070560_11889"/>
<feature type="domain" description="Alanine racemase N-terminal" evidence="1">
    <location>
        <begin position="26"/>
        <end position="275"/>
    </location>
</feature>
<dbReference type="SUPFAM" id="SSF51419">
    <property type="entry name" value="PLP-binding barrel"/>
    <property type="match status" value="1"/>
</dbReference>
<evidence type="ECO:0000313" key="2">
    <source>
        <dbReference type="EMBL" id="SCG63437.1"/>
    </source>
</evidence>
<dbReference type="EMBL" id="FMDN01000018">
    <property type="protein sequence ID" value="SCG63437.1"/>
    <property type="molecule type" value="Genomic_DNA"/>
</dbReference>
<dbReference type="OrthoDB" id="2445260at2"/>
<dbReference type="GO" id="GO:0036088">
    <property type="term" value="P:D-serine catabolic process"/>
    <property type="evidence" value="ECO:0007669"/>
    <property type="project" value="TreeGrafter"/>
</dbReference>
<evidence type="ECO:0000259" key="1">
    <source>
        <dbReference type="Pfam" id="PF01168"/>
    </source>
</evidence>
<organism evidence="2 3">
    <name type="scientific">Micromonospora halophytica</name>
    <dbReference type="NCBI Taxonomy" id="47864"/>
    <lineage>
        <taxon>Bacteria</taxon>
        <taxon>Bacillati</taxon>
        <taxon>Actinomycetota</taxon>
        <taxon>Actinomycetes</taxon>
        <taxon>Micromonosporales</taxon>
        <taxon>Micromonosporaceae</taxon>
        <taxon>Micromonospora</taxon>
    </lineage>
</organism>
<keyword evidence="3" id="KW-1185">Reference proteome</keyword>
<dbReference type="PANTHER" id="PTHR28004:SF2">
    <property type="entry name" value="D-SERINE DEHYDRATASE"/>
    <property type="match status" value="1"/>
</dbReference>
<dbReference type="RefSeq" id="WP_091300690.1">
    <property type="nucleotide sequence ID" value="NZ_FMDN01000018.1"/>
</dbReference>
<dbReference type="InterPro" id="IPR051466">
    <property type="entry name" value="D-amino_acid_metab_enzyme"/>
</dbReference>